<dbReference type="InterPro" id="IPR006204">
    <property type="entry name" value="GHMP_kinase_N_dom"/>
</dbReference>
<dbReference type="RefSeq" id="WP_284348735.1">
    <property type="nucleotide sequence ID" value="NZ_BRXS01000001.1"/>
</dbReference>
<dbReference type="InterPro" id="IPR004422">
    <property type="entry name" value="RFAP_synthase"/>
</dbReference>
<dbReference type="AlphaFoldDB" id="A0AA37Q5T5"/>
<organism evidence="4 5">
    <name type="scientific">Roseisolibacter agri</name>
    <dbReference type="NCBI Taxonomy" id="2014610"/>
    <lineage>
        <taxon>Bacteria</taxon>
        <taxon>Pseudomonadati</taxon>
        <taxon>Gemmatimonadota</taxon>
        <taxon>Gemmatimonadia</taxon>
        <taxon>Gemmatimonadales</taxon>
        <taxon>Gemmatimonadaceae</taxon>
        <taxon>Roseisolibacter</taxon>
    </lineage>
</organism>
<dbReference type="EMBL" id="BRXS01000001">
    <property type="protein sequence ID" value="GLC24287.1"/>
    <property type="molecule type" value="Genomic_DNA"/>
</dbReference>
<protein>
    <submittedName>
        <fullName evidence="4">Beta-ribofuranosylaminobenzene 5'-phosphate synthase</fullName>
    </submittedName>
</protein>
<accession>A0AA37Q5T5</accession>
<dbReference type="InterPro" id="IPR020568">
    <property type="entry name" value="Ribosomal_Su5_D2-typ_SF"/>
</dbReference>
<dbReference type="InterPro" id="IPR014721">
    <property type="entry name" value="Ribsml_uS5_D2-typ_fold_subgr"/>
</dbReference>
<evidence type="ECO:0000313" key="4">
    <source>
        <dbReference type="EMBL" id="GLC24287.1"/>
    </source>
</evidence>
<evidence type="ECO:0000256" key="1">
    <source>
        <dbReference type="ARBA" id="ARBA00022679"/>
    </source>
</evidence>
<dbReference type="PANTHER" id="PTHR20861">
    <property type="entry name" value="HOMOSERINE/4-DIPHOSPHOCYTIDYL-2-C-METHYL-D-ERYTHRITOL KINASE"/>
    <property type="match status" value="1"/>
</dbReference>
<dbReference type="Gene3D" id="3.30.230.10">
    <property type="match status" value="1"/>
</dbReference>
<dbReference type="NCBIfam" id="TIGR00144">
    <property type="entry name" value="beta_RFAP_syn"/>
    <property type="match status" value="1"/>
</dbReference>
<sequence>MTRATRDRAVLVEAAARLHFGVLDLRGALGRRFGGIGASAPLPTLLVSTELTDGGTVDAVGEDATRALDAARTFLRHHGIARGAHVRVHRALPMHAGLGSGTQLALAVARGLAELHGLDTAAPALARALGRGRHSAIGTMLFDAGGLVLEGGRRVDRDDPAPFLARLAIPTEWRCVVALPSVPRAGGTIEELPADLPPAREVERVAHLVLMSLLPALAEGDLATFGGTLTEIQQLTGRWLAAAPHGATAADASNDLVPAMLDWGAAGAGQSARGPTVFGVVGGAEAGAALAARVRDAIGPDGMVWEGPFRNVGAREWSAPAAAPVAATAVAATG</sequence>
<keyword evidence="1" id="KW-0808">Transferase</keyword>
<dbReference type="Pfam" id="PF00288">
    <property type="entry name" value="GHMP_kinases_N"/>
    <property type="match status" value="1"/>
</dbReference>
<dbReference type="SUPFAM" id="SSF54211">
    <property type="entry name" value="Ribosomal protein S5 domain 2-like"/>
    <property type="match status" value="1"/>
</dbReference>
<evidence type="ECO:0000313" key="5">
    <source>
        <dbReference type="Proteomes" id="UP001161325"/>
    </source>
</evidence>
<proteinExistence type="predicted"/>
<dbReference type="PIRSF" id="PIRSF004884">
    <property type="entry name" value="Sugar_kin_arch"/>
    <property type="match status" value="1"/>
</dbReference>
<feature type="domain" description="GHMP kinase N-terminal" evidence="3">
    <location>
        <begin position="68"/>
        <end position="133"/>
    </location>
</feature>
<dbReference type="GO" id="GO:0005524">
    <property type="term" value="F:ATP binding"/>
    <property type="evidence" value="ECO:0007669"/>
    <property type="project" value="InterPro"/>
</dbReference>
<comment type="caution">
    <text evidence="4">The sequence shown here is derived from an EMBL/GenBank/DDBJ whole genome shotgun (WGS) entry which is preliminary data.</text>
</comment>
<gene>
    <name evidence="4" type="ORF">rosag_08000</name>
</gene>
<dbReference type="Proteomes" id="UP001161325">
    <property type="component" value="Unassembled WGS sequence"/>
</dbReference>
<evidence type="ECO:0000256" key="2">
    <source>
        <dbReference type="ARBA" id="ARBA00022777"/>
    </source>
</evidence>
<evidence type="ECO:0000259" key="3">
    <source>
        <dbReference type="Pfam" id="PF00288"/>
    </source>
</evidence>
<dbReference type="PANTHER" id="PTHR20861:SF6">
    <property type="entry name" value="BETA-RIBOFURANOSYLPHENOL 5'-PHOSPHATE SYNTHASE"/>
    <property type="match status" value="1"/>
</dbReference>
<dbReference type="GO" id="GO:0016301">
    <property type="term" value="F:kinase activity"/>
    <property type="evidence" value="ECO:0007669"/>
    <property type="project" value="UniProtKB-KW"/>
</dbReference>
<keyword evidence="5" id="KW-1185">Reference proteome</keyword>
<reference evidence="4" key="1">
    <citation type="submission" date="2022-08" db="EMBL/GenBank/DDBJ databases">
        <title>Draft genome sequencing of Roseisolibacter agri AW1220.</title>
        <authorList>
            <person name="Tobiishi Y."/>
            <person name="Tonouchi A."/>
        </authorList>
    </citation>
    <scope>NUCLEOTIDE SEQUENCE</scope>
    <source>
        <strain evidence="4">AW1220</strain>
    </source>
</reference>
<name>A0AA37Q5T5_9BACT</name>
<keyword evidence="2" id="KW-0418">Kinase</keyword>